<dbReference type="InterPro" id="IPR014729">
    <property type="entry name" value="Rossmann-like_a/b/a_fold"/>
</dbReference>
<gene>
    <name evidence="3" type="ORF">SAMN05216313_11521</name>
</gene>
<dbReference type="Pfam" id="PF02698">
    <property type="entry name" value="DUF218"/>
    <property type="match status" value="1"/>
</dbReference>
<accession>A0A1I0H9D4</accession>
<dbReference type="GeneID" id="93276806"/>
<dbReference type="PANTHER" id="PTHR30336">
    <property type="entry name" value="INNER MEMBRANE PROTEIN, PROBABLE PERMEASE"/>
    <property type="match status" value="1"/>
</dbReference>
<evidence type="ECO:0000313" key="3">
    <source>
        <dbReference type="EMBL" id="SET80312.1"/>
    </source>
</evidence>
<feature type="domain" description="DUF218" evidence="2">
    <location>
        <begin position="97"/>
        <end position="243"/>
    </location>
</feature>
<dbReference type="Proteomes" id="UP000198508">
    <property type="component" value="Unassembled WGS sequence"/>
</dbReference>
<keyword evidence="1" id="KW-1133">Transmembrane helix</keyword>
<evidence type="ECO:0000259" key="2">
    <source>
        <dbReference type="Pfam" id="PF02698"/>
    </source>
</evidence>
<proteinExistence type="predicted"/>
<reference evidence="4" key="1">
    <citation type="submission" date="2016-10" db="EMBL/GenBank/DDBJ databases">
        <authorList>
            <person name="Varghese N."/>
            <person name="Submissions S."/>
        </authorList>
    </citation>
    <scope>NUCLEOTIDE SEQUENCE [LARGE SCALE GENOMIC DNA]</scope>
    <source>
        <strain evidence="4">NLAE-zl-G277</strain>
    </source>
</reference>
<feature type="transmembrane region" description="Helical" evidence="1">
    <location>
        <begin position="5"/>
        <end position="26"/>
    </location>
</feature>
<feature type="transmembrane region" description="Helical" evidence="1">
    <location>
        <begin position="32"/>
        <end position="49"/>
    </location>
</feature>
<dbReference type="STRING" id="460384.SAMN05216313_11521"/>
<dbReference type="GO" id="GO:0000270">
    <property type="term" value="P:peptidoglycan metabolic process"/>
    <property type="evidence" value="ECO:0007669"/>
    <property type="project" value="TreeGrafter"/>
</dbReference>
<evidence type="ECO:0000256" key="1">
    <source>
        <dbReference type="SAM" id="Phobius"/>
    </source>
</evidence>
<keyword evidence="1" id="KW-0472">Membrane</keyword>
<protein>
    <submittedName>
        <fullName evidence="3">Uncharacterized SAM-binding protein YcdF, DUF218 family</fullName>
    </submittedName>
</protein>
<organism evidence="3 4">
    <name type="scientific">Enterocloster lavalensis</name>
    <dbReference type="NCBI Taxonomy" id="460384"/>
    <lineage>
        <taxon>Bacteria</taxon>
        <taxon>Bacillati</taxon>
        <taxon>Bacillota</taxon>
        <taxon>Clostridia</taxon>
        <taxon>Lachnospirales</taxon>
        <taxon>Lachnospiraceae</taxon>
        <taxon>Enterocloster</taxon>
    </lineage>
</organism>
<name>A0A1I0H9D4_9FIRM</name>
<dbReference type="InterPro" id="IPR051599">
    <property type="entry name" value="Cell_Envelope_Assoc"/>
</dbReference>
<dbReference type="PANTHER" id="PTHR30336:SF4">
    <property type="entry name" value="ENVELOPE BIOGENESIS FACTOR ELYC"/>
    <property type="match status" value="1"/>
</dbReference>
<keyword evidence="1" id="KW-0812">Transmembrane</keyword>
<dbReference type="EMBL" id="FOIM01000015">
    <property type="protein sequence ID" value="SET80312.1"/>
    <property type="molecule type" value="Genomic_DNA"/>
</dbReference>
<dbReference type="AlphaFoldDB" id="A0A1I0H9D4"/>
<dbReference type="CDD" id="cd06259">
    <property type="entry name" value="YdcF-like"/>
    <property type="match status" value="1"/>
</dbReference>
<evidence type="ECO:0000313" key="4">
    <source>
        <dbReference type="Proteomes" id="UP000198508"/>
    </source>
</evidence>
<dbReference type="Gene3D" id="3.40.50.620">
    <property type="entry name" value="HUPs"/>
    <property type="match status" value="1"/>
</dbReference>
<feature type="transmembrane region" description="Helical" evidence="1">
    <location>
        <begin position="61"/>
        <end position="85"/>
    </location>
</feature>
<dbReference type="RefSeq" id="WP_092365083.1">
    <property type="nucleotide sequence ID" value="NZ_CABJCG010000028.1"/>
</dbReference>
<keyword evidence="4" id="KW-1185">Reference proteome</keyword>
<dbReference type="GO" id="GO:0043164">
    <property type="term" value="P:Gram-negative-bacterium-type cell wall biogenesis"/>
    <property type="evidence" value="ECO:0007669"/>
    <property type="project" value="TreeGrafter"/>
</dbReference>
<dbReference type="InterPro" id="IPR003848">
    <property type="entry name" value="DUF218"/>
</dbReference>
<dbReference type="GO" id="GO:0005886">
    <property type="term" value="C:plasma membrane"/>
    <property type="evidence" value="ECO:0007669"/>
    <property type="project" value="TreeGrafter"/>
</dbReference>
<sequence>MIDAVLIGLAALCAAYFAVIVLYAGIGTSFAFIWLFFAALCLFLVYGKWYYRRNTDRIPRWVPVSVVTTCVAGLTVFAAVCIMVFSGVAGSDPVGLDYVIVLGAQGKEHTVNGSLKLRLDKAIEYVEENPDTILVLSGGPMQGEEKSEAELMYDYLRYNGVRPDQMLMEKHSASTVENVAFSRLVIEQDRLARKRKREALYQPVGPGVELLAPDKPLEVGVLTSNFHVFRARLTARKWGIENVSGIAAKSDPVLFVHLCVRECASIFKDRLVGNM</sequence>